<dbReference type="Proteomes" id="UP001229955">
    <property type="component" value="Chromosome"/>
</dbReference>
<dbReference type="Pfam" id="PF07676">
    <property type="entry name" value="PD40"/>
    <property type="match status" value="3"/>
</dbReference>
<dbReference type="Pfam" id="PF26549">
    <property type="entry name" value="Tricorn_N"/>
    <property type="match status" value="1"/>
</dbReference>
<dbReference type="SUPFAM" id="SSF50156">
    <property type="entry name" value="PDZ domain-like"/>
    <property type="match status" value="1"/>
</dbReference>
<evidence type="ECO:0000256" key="3">
    <source>
        <dbReference type="ARBA" id="ARBA00022490"/>
    </source>
</evidence>
<feature type="signal peptide" evidence="10">
    <location>
        <begin position="1"/>
        <end position="26"/>
    </location>
</feature>
<dbReference type="Gene3D" id="3.90.226.10">
    <property type="entry name" value="2-enoyl-CoA Hydratase, Chain A, domain 1"/>
    <property type="match status" value="1"/>
</dbReference>
<dbReference type="PIRSF" id="PIRSF036421">
    <property type="entry name" value="Tricorn_protease"/>
    <property type="match status" value="1"/>
</dbReference>
<evidence type="ECO:0000313" key="13">
    <source>
        <dbReference type="EMBL" id="WKW15572.1"/>
    </source>
</evidence>
<dbReference type="GO" id="GO:0005737">
    <property type="term" value="C:cytoplasm"/>
    <property type="evidence" value="ECO:0007669"/>
    <property type="project" value="UniProtKB-SubCell"/>
</dbReference>
<feature type="active site" description="Nucleophile" evidence="8">
    <location>
        <position position="962"/>
    </location>
</feature>
<gene>
    <name evidence="12" type="ORF">Strain138_001971</name>
    <name evidence="13" type="ORF">Strain318_001970</name>
</gene>
<dbReference type="EMBL" id="CP130613">
    <property type="protein sequence ID" value="WKW15572.1"/>
    <property type="molecule type" value="Genomic_DNA"/>
</dbReference>
<evidence type="ECO:0000256" key="9">
    <source>
        <dbReference type="PIRSR" id="PIRSR036421-3"/>
    </source>
</evidence>
<evidence type="ECO:0000313" key="12">
    <source>
        <dbReference type="EMBL" id="WKW12665.1"/>
    </source>
</evidence>
<feature type="active site" description="Charge relay system" evidence="8">
    <location>
        <position position="741"/>
    </location>
</feature>
<evidence type="ECO:0000256" key="10">
    <source>
        <dbReference type="SAM" id="SignalP"/>
    </source>
</evidence>
<evidence type="ECO:0000256" key="1">
    <source>
        <dbReference type="ARBA" id="ARBA00004496"/>
    </source>
</evidence>
<evidence type="ECO:0000256" key="4">
    <source>
        <dbReference type="ARBA" id="ARBA00022670"/>
    </source>
</evidence>
<dbReference type="Pfam" id="PF00595">
    <property type="entry name" value="PDZ"/>
    <property type="match status" value="1"/>
</dbReference>
<accession>A0AA49K190</accession>
<dbReference type="Pfam" id="PF03572">
    <property type="entry name" value="Peptidase_S41"/>
    <property type="match status" value="1"/>
</dbReference>
<accession>A0AA49JVH4</accession>
<feature type="site" description="Transition state stabilizer; via amide nitrogen" evidence="9">
    <location>
        <position position="963"/>
    </location>
</feature>
<evidence type="ECO:0000256" key="7">
    <source>
        <dbReference type="PIRNR" id="PIRNR036421"/>
    </source>
</evidence>
<keyword evidence="14" id="KW-1185">Reference proteome</keyword>
<comment type="similarity">
    <text evidence="2 7">Belongs to the peptidase S41B family.</text>
</comment>
<comment type="function">
    <text evidence="7">Degrades oligopeptides.</text>
</comment>
<feature type="chain" id="PRO_5041449051" description="Tricorn protease homolog" evidence="10">
    <location>
        <begin position="27"/>
        <end position="1055"/>
    </location>
</feature>
<dbReference type="InterPro" id="IPR011659">
    <property type="entry name" value="WD40"/>
</dbReference>
<feature type="active site" description="Charge relay system" evidence="8">
    <location>
        <position position="1018"/>
    </location>
</feature>
<dbReference type="EMBL" id="CP130612">
    <property type="protein sequence ID" value="WKW12665.1"/>
    <property type="molecule type" value="Genomic_DNA"/>
</dbReference>
<dbReference type="Gene3D" id="2.30.42.10">
    <property type="match status" value="1"/>
</dbReference>
<dbReference type="Gene3D" id="2.120.10.30">
    <property type="entry name" value="TolB, C-terminal domain"/>
    <property type="match status" value="2"/>
</dbReference>
<comment type="subcellular location">
    <subcellularLocation>
        <location evidence="1 7">Cytoplasm</location>
    </subcellularLocation>
</comment>
<dbReference type="EC" id="3.4.21.-" evidence="7"/>
<dbReference type="KEGG" id="pspc:Strain318_001970"/>
<dbReference type="Gene3D" id="3.30.750.44">
    <property type="match status" value="1"/>
</dbReference>
<keyword evidence="10" id="KW-0732">Signal</keyword>
<dbReference type="CDD" id="cd07562">
    <property type="entry name" value="Peptidase_S41_TRI"/>
    <property type="match status" value="1"/>
</dbReference>
<reference evidence="12" key="1">
    <citation type="submission" date="2023-07" db="EMBL/GenBank/DDBJ databases">
        <authorList>
            <person name="Haufschild T."/>
            <person name="Kallscheuer N."/>
            <person name="Hammer J."/>
            <person name="Kohn T."/>
            <person name="Kabuu M."/>
            <person name="Jogler M."/>
            <person name="Wohfarth N."/>
            <person name="Heuer A."/>
            <person name="Rohde M."/>
            <person name="van Teeseling M.C.F."/>
            <person name="Jogler C."/>
        </authorList>
    </citation>
    <scope>NUCLEOTIDE SEQUENCE</scope>
    <source>
        <strain evidence="12">Strain 138</strain>
        <strain evidence="13">Strain 318</strain>
    </source>
</reference>
<dbReference type="Pfam" id="PF14684">
    <property type="entry name" value="Tricorn_C1"/>
    <property type="match status" value="1"/>
</dbReference>
<keyword evidence="6 7" id="KW-0720">Serine protease</keyword>
<keyword evidence="5 7" id="KW-0378">Hydrolase</keyword>
<evidence type="ECO:0000256" key="5">
    <source>
        <dbReference type="ARBA" id="ARBA00022801"/>
    </source>
</evidence>
<dbReference type="AlphaFoldDB" id="A0AA49JVH4"/>
<dbReference type="InterPro" id="IPR036034">
    <property type="entry name" value="PDZ_sf"/>
</dbReference>
<dbReference type="GO" id="GO:0006508">
    <property type="term" value="P:proteolysis"/>
    <property type="evidence" value="ECO:0007669"/>
    <property type="project" value="UniProtKB-UniRule"/>
</dbReference>
<dbReference type="InterPro" id="IPR001478">
    <property type="entry name" value="PDZ"/>
</dbReference>
<dbReference type="PROSITE" id="PS50106">
    <property type="entry name" value="PDZ"/>
    <property type="match status" value="1"/>
</dbReference>
<dbReference type="SUPFAM" id="SSF69304">
    <property type="entry name" value="Tricorn protease N-terminal domain"/>
    <property type="match status" value="1"/>
</dbReference>
<dbReference type="InterPro" id="IPR005151">
    <property type="entry name" value="Tail-specific_protease"/>
</dbReference>
<dbReference type="SUPFAM" id="SSF52096">
    <property type="entry name" value="ClpP/crotonase"/>
    <property type="match status" value="1"/>
</dbReference>
<keyword evidence="4 7" id="KW-0645">Protease</keyword>
<dbReference type="PANTHER" id="PTHR43253:SF1">
    <property type="entry name" value="TRICORN PROTEASE HOMOLOG 2-RELATED"/>
    <property type="match status" value="1"/>
</dbReference>
<dbReference type="GO" id="GO:0008236">
    <property type="term" value="F:serine-type peptidase activity"/>
    <property type="evidence" value="ECO:0007669"/>
    <property type="project" value="UniProtKB-UniRule"/>
</dbReference>
<evidence type="ECO:0000256" key="2">
    <source>
        <dbReference type="ARBA" id="ARBA00008524"/>
    </source>
</evidence>
<name>A0AA49JVH4_9BACT</name>
<dbReference type="InterPro" id="IPR029045">
    <property type="entry name" value="ClpP/crotonase-like_dom_sf"/>
</dbReference>
<sequence>MSRARMLGLVLVPTLGAIAAAAPLSAQSLGTPRPALFAEPDPSPDGRELAVVSGGDIWVVSASGGEARLLVAHEANDYRPRWSPDGKQLAFVSTRSGNGDIYVLELATNAVRRVTYDDGAEQLDAWSPDGQWLYFSSSSQDIAGMQDVYRVRASGGTPARVAGDRYASEYWAAPAPDGRRLAITARGTTAGQWWRRGSSHIDEAEIWTVSLEETPVYARVSSGERPGKGRDVWPMWTPDGQAIVYMSDRGGVENLYRQRVGAADREALTRFTDGRVLWPRMSRDGSTVYFERDFQVWKLTLDGSAPAPLPITLRGSATRPQGERLSLTTGVQEFALSPDAKKLAVIVRGELFAADAKEGGEATRLTTSVVPEGMPAWAPDSRRLAFTAWRGAKAGLFLYDVAARSERPLTPGGDDVNPTWSPDGKLVAFVRDGRELRIVDVASGAERLLATGRQLGRVPFLPERNFAFSPDGSHLAYLDITDRGFLNAFVVPVAGGAARQVSFLSSAFGGTVTWAADGRALYFTNSQRTEQSQVIRVDLVSRGPAFREARFDALFTRDSTPAGSVRIDTTGLRRRATAMPINLSVGSVAVSPDGKTLAMIGTAAGQTQLWTWPLEEGGSEAPQLRQVTSSAGGKGNLRWSPDSKELWFLSGGRVQAIGVENRQLRSISLTATLTTDFVAERAEVFRQVWGWTAENFYDADMHDVDWPAMRTRYAPIVAAAQTPEEMRRALGLMIGELNASHTGVGGPSAQPPSTGRLGIDLDRAALERDGSLRIAAILPRGPVALAGGVAVGDIIVAVDESPVRGANLDSLLTFTTGRRVTLRVRNASDGRTSRLVTVQPISTGAEKALRYEAWVEERRAYVAKASNGRLGYVHMLDMGEGSLRQLYLDLDAENLGRDGVVIDIRNNNGGFVNAYALDVFARRPYITMERRGTGVEASARLQLGQRAYEKPTVLVTNQHSLSDAEDFTEGYRALGLGPVIGEPTSGWIIYTSNVTLFEGTTLRIPFIRIRDAEGKDMELFPRPVDVRVDRPVGEEYRGVDSQLDAAVRALLARLR</sequence>
<organism evidence="12">
    <name type="scientific">Pseudogemmatithrix spongiicola</name>
    <dbReference type="NCBI Taxonomy" id="3062599"/>
    <lineage>
        <taxon>Bacteria</taxon>
        <taxon>Pseudomonadati</taxon>
        <taxon>Gemmatimonadota</taxon>
        <taxon>Gemmatimonadia</taxon>
        <taxon>Gemmatimonadales</taxon>
        <taxon>Gemmatimonadaceae</taxon>
        <taxon>Pseudogemmatithrix</taxon>
    </lineage>
</organism>
<evidence type="ECO:0000256" key="8">
    <source>
        <dbReference type="PIRSR" id="PIRSR036421-1"/>
    </source>
</evidence>
<dbReference type="Gene3D" id="2.120.10.60">
    <property type="entry name" value="Tricorn protease N-terminal domain"/>
    <property type="match status" value="2"/>
</dbReference>
<dbReference type="SMART" id="SM00228">
    <property type="entry name" value="PDZ"/>
    <property type="match status" value="1"/>
</dbReference>
<evidence type="ECO:0000256" key="6">
    <source>
        <dbReference type="ARBA" id="ARBA00022825"/>
    </source>
</evidence>
<dbReference type="SMART" id="SM00245">
    <property type="entry name" value="TSPc"/>
    <property type="match status" value="1"/>
</dbReference>
<dbReference type="CDD" id="cd00136">
    <property type="entry name" value="PDZ_canonical"/>
    <property type="match status" value="1"/>
</dbReference>
<dbReference type="SUPFAM" id="SSF82171">
    <property type="entry name" value="DPP6 N-terminal domain-like"/>
    <property type="match status" value="1"/>
</dbReference>
<dbReference type="InterPro" id="IPR012393">
    <property type="entry name" value="Tricorn_protease"/>
</dbReference>
<feature type="domain" description="PDZ" evidence="11">
    <location>
        <begin position="753"/>
        <end position="810"/>
    </location>
</feature>
<evidence type="ECO:0000313" key="14">
    <source>
        <dbReference type="Proteomes" id="UP001229955"/>
    </source>
</evidence>
<dbReference type="PANTHER" id="PTHR43253">
    <property type="entry name" value="TRICORN PROTEASE HOMOLOG 2-RELATED"/>
    <property type="match status" value="1"/>
</dbReference>
<proteinExistence type="inferred from homology"/>
<dbReference type="InterPro" id="IPR011042">
    <property type="entry name" value="6-blade_b-propeller_TolB-like"/>
</dbReference>
<dbReference type="InterPro" id="IPR028204">
    <property type="entry name" value="Tricorn_C1"/>
</dbReference>
<dbReference type="RefSeq" id="WP_367885544.1">
    <property type="nucleotide sequence ID" value="NZ_CP130612.1"/>
</dbReference>
<keyword evidence="3 7" id="KW-0963">Cytoplasm</keyword>
<protein>
    <recommendedName>
        <fullName evidence="7">Tricorn protease homolog</fullName>
        <ecNumber evidence="7">3.4.21.-</ecNumber>
    </recommendedName>
</protein>
<evidence type="ECO:0000259" key="11">
    <source>
        <dbReference type="PROSITE" id="PS50106"/>
    </source>
</evidence>